<keyword evidence="5 14" id="KW-0812">Transmembrane</keyword>
<evidence type="ECO:0000256" key="3">
    <source>
        <dbReference type="ARBA" id="ARBA00020799"/>
    </source>
</evidence>
<comment type="function">
    <text evidence="13">Essential component of the TIM23 complex, a complex that mediates the translocation of transit peptide-containing proteins across the mitochondrial inner membrane. Required to direct preproteins in transit and direct them to the channel protein TIM23, and possibly facilitates transfer of the translocating proteins from the TOM complex to the TIM23 complex.</text>
</comment>
<dbReference type="EMBL" id="JAVHJO010000006">
    <property type="protein sequence ID" value="KAK6539184.1"/>
    <property type="molecule type" value="Genomic_DNA"/>
</dbReference>
<evidence type="ECO:0000313" key="18">
    <source>
        <dbReference type="Proteomes" id="UP001365542"/>
    </source>
</evidence>
<feature type="compositionally biased region" description="Polar residues" evidence="15">
    <location>
        <begin position="136"/>
        <end position="149"/>
    </location>
</feature>
<keyword evidence="12 14" id="KW-0472">Membrane</keyword>
<gene>
    <name evidence="17" type="primary">TIM50</name>
    <name evidence="17" type="ORF">TWF694_009428</name>
</gene>
<evidence type="ECO:0000313" key="17">
    <source>
        <dbReference type="EMBL" id="KAK6539184.1"/>
    </source>
</evidence>
<dbReference type="InterPro" id="IPR050365">
    <property type="entry name" value="TIM50"/>
</dbReference>
<feature type="region of interest" description="Disordered" evidence="15">
    <location>
        <begin position="15"/>
        <end position="34"/>
    </location>
</feature>
<evidence type="ECO:0000256" key="12">
    <source>
        <dbReference type="ARBA" id="ARBA00023136"/>
    </source>
</evidence>
<comment type="subunit">
    <text evidence="14">Component of the TIM23 complex.</text>
</comment>
<dbReference type="InterPro" id="IPR036412">
    <property type="entry name" value="HAD-like_sf"/>
</dbReference>
<evidence type="ECO:0000256" key="10">
    <source>
        <dbReference type="ARBA" id="ARBA00023010"/>
    </source>
</evidence>
<dbReference type="InterPro" id="IPR023214">
    <property type="entry name" value="HAD_sf"/>
</dbReference>
<proteinExistence type="inferred from homology"/>
<dbReference type="Proteomes" id="UP001365542">
    <property type="component" value="Unassembled WGS sequence"/>
</dbReference>
<dbReference type="Pfam" id="PF03031">
    <property type="entry name" value="NIF"/>
    <property type="match status" value="1"/>
</dbReference>
<dbReference type="SUPFAM" id="SSF56784">
    <property type="entry name" value="HAD-like"/>
    <property type="match status" value="1"/>
</dbReference>
<dbReference type="CDD" id="cd07521">
    <property type="entry name" value="HAD_FCP1-like"/>
    <property type="match status" value="1"/>
</dbReference>
<organism evidence="17 18">
    <name type="scientific">Orbilia ellipsospora</name>
    <dbReference type="NCBI Taxonomy" id="2528407"/>
    <lineage>
        <taxon>Eukaryota</taxon>
        <taxon>Fungi</taxon>
        <taxon>Dikarya</taxon>
        <taxon>Ascomycota</taxon>
        <taxon>Pezizomycotina</taxon>
        <taxon>Orbiliomycetes</taxon>
        <taxon>Orbiliales</taxon>
        <taxon>Orbiliaceae</taxon>
        <taxon>Orbilia</taxon>
    </lineage>
</organism>
<keyword evidence="10 14" id="KW-0811">Translocation</keyword>
<dbReference type="SMART" id="SM00577">
    <property type="entry name" value="CPDc"/>
    <property type="match status" value="1"/>
</dbReference>
<dbReference type="AlphaFoldDB" id="A0AAV9XAR0"/>
<keyword evidence="18" id="KW-1185">Reference proteome</keyword>
<keyword evidence="8 14" id="KW-0809">Transit peptide</keyword>
<reference evidence="17 18" key="1">
    <citation type="submission" date="2019-10" db="EMBL/GenBank/DDBJ databases">
        <authorList>
            <person name="Palmer J.M."/>
        </authorList>
    </citation>
    <scope>NUCLEOTIDE SEQUENCE [LARGE SCALE GENOMIC DNA]</scope>
    <source>
        <strain evidence="17 18">TWF694</strain>
    </source>
</reference>
<dbReference type="InterPro" id="IPR004274">
    <property type="entry name" value="FCP1_dom"/>
</dbReference>
<keyword evidence="6" id="KW-0999">Mitochondrion inner membrane</keyword>
<dbReference type="Gene3D" id="3.40.50.1000">
    <property type="entry name" value="HAD superfamily/HAD-like"/>
    <property type="match status" value="1"/>
</dbReference>
<name>A0AAV9XAR0_9PEZI</name>
<comment type="subcellular location">
    <subcellularLocation>
        <location evidence="1 14">Mitochondrion inner membrane</location>
        <topology evidence="1 14">Single-pass membrane protein</topology>
    </subcellularLocation>
</comment>
<dbReference type="FunFam" id="3.40.50.1000:FF:000019">
    <property type="entry name" value="Mitochondrial import inner membrane translocase subunit TIM50"/>
    <property type="match status" value="1"/>
</dbReference>
<evidence type="ECO:0000256" key="2">
    <source>
        <dbReference type="ARBA" id="ARBA00006344"/>
    </source>
</evidence>
<keyword evidence="7 14" id="KW-0653">Protein transport</keyword>
<dbReference type="GO" id="GO:0005744">
    <property type="term" value="C:TIM23 mitochondrial import inner membrane translocase complex"/>
    <property type="evidence" value="ECO:0007669"/>
    <property type="project" value="UniProtKB-UniRule"/>
</dbReference>
<dbReference type="PROSITE" id="PS50969">
    <property type="entry name" value="FCP1"/>
    <property type="match status" value="1"/>
</dbReference>
<dbReference type="PANTHER" id="PTHR12210">
    <property type="entry name" value="DULLARD PROTEIN PHOSPHATASE"/>
    <property type="match status" value="1"/>
</dbReference>
<keyword evidence="9 14" id="KW-1133">Transmembrane helix</keyword>
<evidence type="ECO:0000256" key="13">
    <source>
        <dbReference type="ARBA" id="ARBA00059797"/>
    </source>
</evidence>
<sequence>MLAARMMAGRLLLRTPSSPLSTTPILSSLSRPSTRSYSSSLLRKSIIQNKTQWVLPLSRIGKRNYSKEKTPDGNQRPTSERSNRYPVYSSLDQIPKSYANAETAQGTGSAAEAPEGSVPQFDPRTLLDQGIPPTPDQYNTGLSTKPDPTSSERSRDPVKSAQSRGSGGGNPEYVSSTDRKRDRLASFLFYGIFALGVGGTVYLGRNWETEEEIKAHPDEPNGWGMMLFYNRVYARLNEVLDYYNLPNGDKLLPDHTKETYRPYTLVISLEDMLVHSEWTREHGWRTAKRPGAEYFLTYLSQYYEIVIFTSQPNVMASPIVAKLDPFRMYHQLYREATKYKRGKYIKDLTYLNRDLSKVVMLDTKPGAWTDQPDNAIKMKPWDGNPRDKELIALIPFLEFIAAMGHVDLREDIKGFPEGSHIPTEFAKRDAVARAELRKKMEEERKHKKSSGGGNFLAGMLGIMPSQPREEKLPQDLVRERGQQWYDDITRGLKEHGDEILEADRKAQEEMMAGMKTSLSKIFTEGMPQPQMSPLPSDLQPEQQPNQKK</sequence>
<evidence type="ECO:0000256" key="6">
    <source>
        <dbReference type="ARBA" id="ARBA00022792"/>
    </source>
</evidence>
<comment type="similarity">
    <text evidence="2 14">Belongs to the TIM50 family.</text>
</comment>
<accession>A0AAV9XAR0</accession>
<dbReference type="GO" id="GO:0015031">
    <property type="term" value="P:protein transport"/>
    <property type="evidence" value="ECO:0007669"/>
    <property type="project" value="UniProtKB-KW"/>
</dbReference>
<keyword evidence="4 14" id="KW-0813">Transport</keyword>
<evidence type="ECO:0000256" key="5">
    <source>
        <dbReference type="ARBA" id="ARBA00022692"/>
    </source>
</evidence>
<feature type="region of interest" description="Disordered" evidence="15">
    <location>
        <begin position="64"/>
        <end position="87"/>
    </location>
</feature>
<evidence type="ECO:0000256" key="15">
    <source>
        <dbReference type="SAM" id="MobiDB-lite"/>
    </source>
</evidence>
<feature type="compositionally biased region" description="Polar residues" evidence="15">
    <location>
        <begin position="529"/>
        <end position="548"/>
    </location>
</feature>
<feature type="transmembrane region" description="Helical" evidence="14">
    <location>
        <begin position="184"/>
        <end position="204"/>
    </location>
</feature>
<feature type="region of interest" description="Disordered" evidence="15">
    <location>
        <begin position="522"/>
        <end position="548"/>
    </location>
</feature>
<evidence type="ECO:0000256" key="9">
    <source>
        <dbReference type="ARBA" id="ARBA00022989"/>
    </source>
</evidence>
<evidence type="ECO:0000256" key="8">
    <source>
        <dbReference type="ARBA" id="ARBA00022946"/>
    </source>
</evidence>
<feature type="domain" description="FCP1 homology" evidence="16">
    <location>
        <begin position="258"/>
        <end position="400"/>
    </location>
</feature>
<evidence type="ECO:0000256" key="14">
    <source>
        <dbReference type="RuleBase" id="RU365079"/>
    </source>
</evidence>
<protein>
    <recommendedName>
        <fullName evidence="3 14">Mitochondrial import inner membrane translocase subunit TIM50</fullName>
    </recommendedName>
</protein>
<comment type="caution">
    <text evidence="17">The sequence shown here is derived from an EMBL/GenBank/DDBJ whole genome shotgun (WGS) entry which is preliminary data.</text>
</comment>
<evidence type="ECO:0000256" key="7">
    <source>
        <dbReference type="ARBA" id="ARBA00022927"/>
    </source>
</evidence>
<feature type="region of interest" description="Disordered" evidence="15">
    <location>
        <begin position="101"/>
        <end position="177"/>
    </location>
</feature>
<evidence type="ECO:0000256" key="1">
    <source>
        <dbReference type="ARBA" id="ARBA00004434"/>
    </source>
</evidence>
<keyword evidence="11 14" id="KW-0496">Mitochondrion</keyword>
<evidence type="ECO:0000256" key="11">
    <source>
        <dbReference type="ARBA" id="ARBA00023128"/>
    </source>
</evidence>
<evidence type="ECO:0000259" key="16">
    <source>
        <dbReference type="PROSITE" id="PS50969"/>
    </source>
</evidence>
<evidence type="ECO:0000256" key="4">
    <source>
        <dbReference type="ARBA" id="ARBA00022448"/>
    </source>
</evidence>